<evidence type="ECO:0000256" key="10">
    <source>
        <dbReference type="ARBA" id="ARBA00038856"/>
    </source>
</evidence>
<dbReference type="InterPro" id="IPR052542">
    <property type="entry name" value="Cholesterol_Oxidase"/>
</dbReference>
<evidence type="ECO:0000256" key="13">
    <source>
        <dbReference type="ARBA" id="ARBA00049744"/>
    </source>
</evidence>
<sequence>MEAMKTAAKHIAKDIEDIEVDDIFKRTPLYVNFVSKRKNHVGIPQPACIGCGNCCGGCNTGAKNTLNMNYLPDAKSHNAEIYTQVEVKYIMRDDTQDAWIVHYVPHIQQAFKTRDLIVRANKIILAAGALGSTNILMQSRDYGGLHLSRKLGENFTTNGDTLNISYNGEKKIRPAGVELKNLKEGKAPGPAIVSVIDMRGLPKEHFEEGLVLEDGTPPSSADAPYKFLVSWIEKGEDTTPGENDWREKVRHWSGKGWKNTLCFLSMSHDKSDGTLVLDDKSGRVMVEYKNVGHEGNFEKVRKAARMATHGLKGFFIPNPYWHGLVSRIRDKKGIVTVHPLGGCGMADSGKNGVVNHAGQVFKGDTDELLPNLYVVDGAIVPRSLGVNPTMTISVLAERCLSKMAEESGWNIDYRTFKKIDPTSVMVKPGIRFTERMHGNLDFEKESFPCEFLLTVETNNVKRFLEDTRHVAKIYGTVTCKGLSRSHLTISNGHFQLFAESENHVNTREMIYRMVLSSSEGKLFYFDGVKSVHKDSAFELGVGDTTTLAIHIHEGDEPSGKVIAKGKLEIKLSDFRKQLKTMEVFNTRSKLERIKWNAKFGKFFAGVLWDVYGPLATAKNIFNPDAPPREKRQLQLGDAQPEVTQLLTQDEYELLLTRYQGGTKGPLLLVHGTGVSSSIYALDTIDKNFIEFLVEQQYDVWNLDWRASVILPGCRQQWTCDEVGQYDYPLAVDYVLKKTGKPDLQVFVHCAGGITFFTSLLQGQLQGKVRSIICSQTGPCLVAGKFNSFKSAVKLPSFLHGVGVDGMAAFSDNSDDWIKKVTIPFFEGVANVTTAFKEHCDNPVCHRITFIYHLLWNHKNLNALTHDTLHESFGYCSSTVFRHFAKSVNKGHLVTFKGEDKYMPGANTKERVMDPEYKKQMTYLDIPTMFCSGLDNKCWDPETSKASMEACQEANPNQYYERLLIPNYAHLDIFMGKDAFTEVFPRFMPFLDKYAYTDIVGDILTPVQNSTFF</sequence>
<dbReference type="Proteomes" id="UP000230750">
    <property type="component" value="Unassembled WGS sequence"/>
</dbReference>
<evidence type="ECO:0000256" key="12">
    <source>
        <dbReference type="ARBA" id="ARBA00049723"/>
    </source>
</evidence>
<feature type="domain" description="Glucose-methanol-choline oxidoreductase C-terminal" evidence="16">
    <location>
        <begin position="332"/>
        <end position="396"/>
    </location>
</feature>
<dbReference type="InterPro" id="IPR036188">
    <property type="entry name" value="FAD/NAD-bd_sf"/>
</dbReference>
<evidence type="ECO:0000313" key="18">
    <source>
        <dbReference type="Proteomes" id="UP000230750"/>
    </source>
</evidence>
<keyword evidence="4" id="KW-0274">FAD</keyword>
<dbReference type="EC" id="5.3.3.1" evidence="10"/>
<evidence type="ECO:0000256" key="11">
    <source>
        <dbReference type="ARBA" id="ARBA00049645"/>
    </source>
</evidence>
<dbReference type="OrthoDB" id="9974421at2759"/>
<evidence type="ECO:0000256" key="1">
    <source>
        <dbReference type="ARBA" id="ARBA00001974"/>
    </source>
</evidence>
<dbReference type="AlphaFoldDB" id="A0A2G8KID1"/>
<dbReference type="SUPFAM" id="SSF51905">
    <property type="entry name" value="FAD/NAD(P)-binding domain"/>
    <property type="match status" value="1"/>
</dbReference>
<protein>
    <recommendedName>
        <fullName evidence="13">Cholesterol oxidase</fullName>
        <ecNumber evidence="12">1.1.3.6</ecNumber>
        <ecNumber evidence="10">5.3.3.1</ecNumber>
    </recommendedName>
    <alternativeName>
        <fullName evidence="14">Cholesterol isomerase</fullName>
    </alternativeName>
</protein>
<evidence type="ECO:0000256" key="9">
    <source>
        <dbReference type="ARBA" id="ARBA00023235"/>
    </source>
</evidence>
<dbReference type="GO" id="GO:0004769">
    <property type="term" value="F:steroid Delta-isomerase activity"/>
    <property type="evidence" value="ECO:0007669"/>
    <property type="project" value="UniProtKB-EC"/>
</dbReference>
<keyword evidence="18" id="KW-1185">Reference proteome</keyword>
<comment type="caution">
    <text evidence="17">The sequence shown here is derived from an EMBL/GenBank/DDBJ whole genome shotgun (WGS) entry which is preliminary data.</text>
</comment>
<keyword evidence="9" id="KW-0413">Isomerase</keyword>
<keyword evidence="3" id="KW-0285">Flavoprotein</keyword>
<keyword evidence="8" id="KW-0753">Steroid metabolism</keyword>
<name>A0A2G8KID1_STIJA</name>
<dbReference type="InterPro" id="IPR000172">
    <property type="entry name" value="GMC_OxRdtase_N"/>
</dbReference>
<evidence type="ECO:0000256" key="2">
    <source>
        <dbReference type="ARBA" id="ARBA00022548"/>
    </source>
</evidence>
<dbReference type="PANTHER" id="PTHR47470:SF1">
    <property type="entry name" value="FAD-DEPENDENT OXIDOREDUCTASE 2 FAD BINDING DOMAIN-CONTAINING PROTEIN"/>
    <property type="match status" value="1"/>
</dbReference>
<evidence type="ECO:0000256" key="5">
    <source>
        <dbReference type="ARBA" id="ARBA00023002"/>
    </source>
</evidence>
<gene>
    <name evidence="17" type="ORF">BSL78_15383</name>
</gene>
<dbReference type="STRING" id="307972.A0A2G8KID1"/>
<evidence type="ECO:0000259" key="15">
    <source>
        <dbReference type="Pfam" id="PF00732"/>
    </source>
</evidence>
<keyword evidence="2" id="KW-0153">Cholesterol metabolism</keyword>
<comment type="pathway">
    <text evidence="11">Steroid metabolism; cholesterol degradation.</text>
</comment>
<dbReference type="PANTHER" id="PTHR47470">
    <property type="entry name" value="CHOLESTEROL OXIDASE"/>
    <property type="match status" value="1"/>
</dbReference>
<evidence type="ECO:0000256" key="4">
    <source>
        <dbReference type="ARBA" id="ARBA00022827"/>
    </source>
</evidence>
<reference evidence="17 18" key="1">
    <citation type="journal article" date="2017" name="PLoS Biol.">
        <title>The sea cucumber genome provides insights into morphological evolution and visceral regeneration.</title>
        <authorList>
            <person name="Zhang X."/>
            <person name="Sun L."/>
            <person name="Yuan J."/>
            <person name="Sun Y."/>
            <person name="Gao Y."/>
            <person name="Zhang L."/>
            <person name="Li S."/>
            <person name="Dai H."/>
            <person name="Hamel J.F."/>
            <person name="Liu C."/>
            <person name="Yu Y."/>
            <person name="Liu S."/>
            <person name="Lin W."/>
            <person name="Guo K."/>
            <person name="Jin S."/>
            <person name="Xu P."/>
            <person name="Storey K.B."/>
            <person name="Huan P."/>
            <person name="Zhang T."/>
            <person name="Zhou Y."/>
            <person name="Zhang J."/>
            <person name="Lin C."/>
            <person name="Li X."/>
            <person name="Xing L."/>
            <person name="Huo D."/>
            <person name="Sun M."/>
            <person name="Wang L."/>
            <person name="Mercier A."/>
            <person name="Li F."/>
            <person name="Yang H."/>
            <person name="Xiang J."/>
        </authorList>
    </citation>
    <scope>NUCLEOTIDE SEQUENCE [LARGE SCALE GENOMIC DNA]</scope>
    <source>
        <strain evidence="17">Shaxun</strain>
        <tissue evidence="17">Muscle</tissue>
    </source>
</reference>
<proteinExistence type="predicted"/>
<dbReference type="EC" id="1.1.3.6" evidence="12"/>
<evidence type="ECO:0000256" key="7">
    <source>
        <dbReference type="ARBA" id="ARBA00023166"/>
    </source>
</evidence>
<dbReference type="GO" id="GO:0016995">
    <property type="term" value="F:cholesterol oxidase activity"/>
    <property type="evidence" value="ECO:0007669"/>
    <property type="project" value="UniProtKB-EC"/>
</dbReference>
<dbReference type="Pfam" id="PF05199">
    <property type="entry name" value="GMC_oxred_C"/>
    <property type="match status" value="1"/>
</dbReference>
<evidence type="ECO:0000256" key="14">
    <source>
        <dbReference type="ARBA" id="ARBA00049778"/>
    </source>
</evidence>
<evidence type="ECO:0000256" key="8">
    <source>
        <dbReference type="ARBA" id="ARBA00023221"/>
    </source>
</evidence>
<feature type="domain" description="Glucose-methanol-choline oxidoreductase N-terminal" evidence="15">
    <location>
        <begin position="48"/>
        <end position="155"/>
    </location>
</feature>
<accession>A0A2G8KID1</accession>
<keyword evidence="5" id="KW-0560">Oxidoreductase</keyword>
<dbReference type="InterPro" id="IPR029058">
    <property type="entry name" value="AB_hydrolase_fold"/>
</dbReference>
<keyword evidence="7" id="KW-1207">Sterol metabolism</keyword>
<evidence type="ECO:0000256" key="6">
    <source>
        <dbReference type="ARBA" id="ARBA00023098"/>
    </source>
</evidence>
<evidence type="ECO:0000313" key="17">
    <source>
        <dbReference type="EMBL" id="PIK47746.1"/>
    </source>
</evidence>
<comment type="cofactor">
    <cofactor evidence="1">
        <name>FAD</name>
        <dbReference type="ChEBI" id="CHEBI:57692"/>
    </cofactor>
</comment>
<dbReference type="GO" id="GO:0050660">
    <property type="term" value="F:flavin adenine dinucleotide binding"/>
    <property type="evidence" value="ECO:0007669"/>
    <property type="project" value="InterPro"/>
</dbReference>
<dbReference type="EMBL" id="MRZV01000561">
    <property type="protein sequence ID" value="PIK47746.1"/>
    <property type="molecule type" value="Genomic_DNA"/>
</dbReference>
<evidence type="ECO:0000256" key="3">
    <source>
        <dbReference type="ARBA" id="ARBA00022630"/>
    </source>
</evidence>
<dbReference type="InterPro" id="IPR007867">
    <property type="entry name" value="GMC_OxRtase_C"/>
</dbReference>
<dbReference type="Gene3D" id="3.40.50.1820">
    <property type="entry name" value="alpha/beta hydrolase"/>
    <property type="match status" value="1"/>
</dbReference>
<dbReference type="SUPFAM" id="SSF53474">
    <property type="entry name" value="alpha/beta-Hydrolases"/>
    <property type="match status" value="1"/>
</dbReference>
<dbReference type="Pfam" id="PF00732">
    <property type="entry name" value="GMC_oxred_N"/>
    <property type="match status" value="1"/>
</dbReference>
<dbReference type="GO" id="GO:0008203">
    <property type="term" value="P:cholesterol metabolic process"/>
    <property type="evidence" value="ECO:0007669"/>
    <property type="project" value="UniProtKB-KW"/>
</dbReference>
<dbReference type="Gene3D" id="3.50.50.60">
    <property type="entry name" value="FAD/NAD(P)-binding domain"/>
    <property type="match status" value="2"/>
</dbReference>
<evidence type="ECO:0000259" key="16">
    <source>
        <dbReference type="Pfam" id="PF05199"/>
    </source>
</evidence>
<organism evidence="17 18">
    <name type="scientific">Stichopus japonicus</name>
    <name type="common">Sea cucumber</name>
    <dbReference type="NCBI Taxonomy" id="307972"/>
    <lineage>
        <taxon>Eukaryota</taxon>
        <taxon>Metazoa</taxon>
        <taxon>Echinodermata</taxon>
        <taxon>Eleutherozoa</taxon>
        <taxon>Echinozoa</taxon>
        <taxon>Holothuroidea</taxon>
        <taxon>Aspidochirotacea</taxon>
        <taxon>Aspidochirotida</taxon>
        <taxon>Stichopodidae</taxon>
        <taxon>Apostichopus</taxon>
    </lineage>
</organism>
<keyword evidence="6" id="KW-0443">Lipid metabolism</keyword>